<feature type="compositionally biased region" description="Low complexity" evidence="4">
    <location>
        <begin position="595"/>
        <end position="609"/>
    </location>
</feature>
<dbReference type="GO" id="GO:0005634">
    <property type="term" value="C:nucleus"/>
    <property type="evidence" value="ECO:0007669"/>
    <property type="project" value="UniProtKB-SubCell"/>
</dbReference>
<dbReference type="CDD" id="cd17745">
    <property type="entry name" value="BRCT_p53bp1_rpt1"/>
    <property type="match status" value="1"/>
</dbReference>
<name>A0A1Y1Z3A8_9FUNG</name>
<feature type="compositionally biased region" description="Polar residues" evidence="4">
    <location>
        <begin position="430"/>
        <end position="447"/>
    </location>
</feature>
<feature type="region of interest" description="Disordered" evidence="4">
    <location>
        <begin position="234"/>
        <end position="264"/>
    </location>
</feature>
<dbReference type="Gene3D" id="2.30.30.140">
    <property type="match status" value="1"/>
</dbReference>
<evidence type="ECO:0000256" key="2">
    <source>
        <dbReference type="ARBA" id="ARBA00022763"/>
    </source>
</evidence>
<dbReference type="GO" id="GO:0000077">
    <property type="term" value="P:DNA damage checkpoint signaling"/>
    <property type="evidence" value="ECO:0007669"/>
    <property type="project" value="TreeGrafter"/>
</dbReference>
<comment type="subcellular location">
    <subcellularLocation>
        <location evidence="1">Nucleus</location>
    </subcellularLocation>
</comment>
<feature type="compositionally biased region" description="Polar residues" evidence="4">
    <location>
        <begin position="890"/>
        <end position="900"/>
    </location>
</feature>
<dbReference type="GO" id="GO:0045944">
    <property type="term" value="P:positive regulation of transcription by RNA polymerase II"/>
    <property type="evidence" value="ECO:0007669"/>
    <property type="project" value="TreeGrafter"/>
</dbReference>
<dbReference type="SUPFAM" id="SSF52113">
    <property type="entry name" value="BRCT domain"/>
    <property type="match status" value="2"/>
</dbReference>
<feature type="compositionally biased region" description="Polar residues" evidence="4">
    <location>
        <begin position="654"/>
        <end position="664"/>
    </location>
</feature>
<keyword evidence="7" id="KW-1185">Reference proteome</keyword>
<feature type="compositionally biased region" description="Polar residues" evidence="4">
    <location>
        <begin position="241"/>
        <end position="264"/>
    </location>
</feature>
<dbReference type="InterPro" id="IPR047252">
    <property type="entry name" value="TP53BP1-like"/>
</dbReference>
<feature type="compositionally biased region" description="Polar residues" evidence="4">
    <location>
        <begin position="506"/>
        <end position="521"/>
    </location>
</feature>
<dbReference type="PANTHER" id="PTHR15321:SF3">
    <property type="entry name" value="TP53-BINDING PROTEIN 1"/>
    <property type="match status" value="1"/>
</dbReference>
<evidence type="ECO:0000313" key="7">
    <source>
        <dbReference type="Proteomes" id="UP000193498"/>
    </source>
</evidence>
<feature type="compositionally biased region" description="Polar residues" evidence="4">
    <location>
        <begin position="556"/>
        <end position="565"/>
    </location>
</feature>
<dbReference type="InterPro" id="IPR047249">
    <property type="entry name" value="BRCT_p53bp1-like_rpt1"/>
</dbReference>
<evidence type="ECO:0000256" key="4">
    <source>
        <dbReference type="SAM" id="MobiDB-lite"/>
    </source>
</evidence>
<feature type="domain" description="BRCT" evidence="5">
    <location>
        <begin position="1080"/>
        <end position="1207"/>
    </location>
</feature>
<dbReference type="InParanoid" id="A0A1Y1Z3A8"/>
<dbReference type="InterPro" id="IPR047250">
    <property type="entry name" value="BRCT_p53bp1-like_rpt2"/>
</dbReference>
<evidence type="ECO:0000313" key="6">
    <source>
        <dbReference type="EMBL" id="ORY04427.1"/>
    </source>
</evidence>
<dbReference type="InterPro" id="IPR036420">
    <property type="entry name" value="BRCT_dom_sf"/>
</dbReference>
<dbReference type="PANTHER" id="PTHR15321">
    <property type="entry name" value="TUMOR SUPPRESSOR P53-BINDING PROTEIN 1"/>
    <property type="match status" value="1"/>
</dbReference>
<proteinExistence type="predicted"/>
<reference evidence="6 7" key="1">
    <citation type="submission" date="2016-07" db="EMBL/GenBank/DDBJ databases">
        <title>Pervasive Adenine N6-methylation of Active Genes in Fungi.</title>
        <authorList>
            <consortium name="DOE Joint Genome Institute"/>
            <person name="Mondo S.J."/>
            <person name="Dannebaum R.O."/>
            <person name="Kuo R.C."/>
            <person name="Labutti K."/>
            <person name="Haridas S."/>
            <person name="Kuo A."/>
            <person name="Salamov A."/>
            <person name="Ahrendt S.R."/>
            <person name="Lipzen A."/>
            <person name="Sullivan W."/>
            <person name="Andreopoulos W.B."/>
            <person name="Clum A."/>
            <person name="Lindquist E."/>
            <person name="Daum C."/>
            <person name="Ramamoorthy G.K."/>
            <person name="Gryganskyi A."/>
            <person name="Culley D."/>
            <person name="Magnuson J.K."/>
            <person name="James T.Y."/>
            <person name="O'Malley M.A."/>
            <person name="Stajich J.E."/>
            <person name="Spatafora J.W."/>
            <person name="Visel A."/>
            <person name="Grigoriev I.V."/>
        </authorList>
    </citation>
    <scope>NUCLEOTIDE SEQUENCE [LARGE SCALE GENOMIC DNA]</scope>
    <source>
        <strain evidence="6 7">CBS 931.73</strain>
    </source>
</reference>
<keyword evidence="2" id="KW-0227">DNA damage</keyword>
<evidence type="ECO:0000256" key="1">
    <source>
        <dbReference type="ARBA" id="ARBA00004123"/>
    </source>
</evidence>
<dbReference type="SMART" id="SM00292">
    <property type="entry name" value="BRCT"/>
    <property type="match status" value="2"/>
</dbReference>
<dbReference type="SUPFAM" id="SSF63748">
    <property type="entry name" value="Tudor/PWWP/MBT"/>
    <property type="match status" value="1"/>
</dbReference>
<gene>
    <name evidence="6" type="ORF">K493DRAFT_345642</name>
</gene>
<feature type="compositionally biased region" description="Basic and acidic residues" evidence="4">
    <location>
        <begin position="770"/>
        <end position="788"/>
    </location>
</feature>
<feature type="region of interest" description="Disordered" evidence="4">
    <location>
        <begin position="463"/>
        <end position="804"/>
    </location>
</feature>
<feature type="compositionally biased region" description="Low complexity" evidence="4">
    <location>
        <begin position="168"/>
        <end position="185"/>
    </location>
</feature>
<feature type="compositionally biased region" description="Polar residues" evidence="4">
    <location>
        <begin position="463"/>
        <end position="476"/>
    </location>
</feature>
<comment type="caution">
    <text evidence="6">The sequence shown here is derived from an EMBL/GenBank/DDBJ whole genome shotgun (WGS) entry which is preliminary data.</text>
</comment>
<dbReference type="InterPro" id="IPR041297">
    <property type="entry name" value="Crb2_Tudor"/>
</dbReference>
<dbReference type="STRING" id="1314790.A0A1Y1Z3A8"/>
<dbReference type="Pfam" id="PF18115">
    <property type="entry name" value="Tudor_3"/>
    <property type="match status" value="1"/>
</dbReference>
<dbReference type="Gene3D" id="3.40.50.10190">
    <property type="entry name" value="BRCT domain"/>
    <property type="match status" value="2"/>
</dbReference>
<dbReference type="GO" id="GO:0042393">
    <property type="term" value="F:histone binding"/>
    <property type="evidence" value="ECO:0007669"/>
    <property type="project" value="TreeGrafter"/>
</dbReference>
<feature type="compositionally biased region" description="Polar residues" evidence="4">
    <location>
        <begin position="672"/>
        <end position="689"/>
    </location>
</feature>
<feature type="compositionally biased region" description="Polar residues" evidence="4">
    <location>
        <begin position="115"/>
        <end position="126"/>
    </location>
</feature>
<dbReference type="OrthoDB" id="129353at2759"/>
<feature type="region of interest" description="Disordered" evidence="4">
    <location>
        <begin position="430"/>
        <end position="449"/>
    </location>
</feature>
<dbReference type="Proteomes" id="UP000193498">
    <property type="component" value="Unassembled WGS sequence"/>
</dbReference>
<feature type="compositionally biased region" description="Basic and acidic residues" evidence="4">
    <location>
        <begin position="620"/>
        <end position="635"/>
    </location>
</feature>
<feature type="region of interest" description="Disordered" evidence="4">
    <location>
        <begin position="278"/>
        <end position="395"/>
    </location>
</feature>
<dbReference type="EMBL" id="MCFE01000035">
    <property type="protein sequence ID" value="ORY04427.1"/>
    <property type="molecule type" value="Genomic_DNA"/>
</dbReference>
<feature type="region of interest" description="Disordered" evidence="4">
    <location>
        <begin position="843"/>
        <end position="935"/>
    </location>
</feature>
<feature type="region of interest" description="Disordered" evidence="4">
    <location>
        <begin position="115"/>
        <end position="185"/>
    </location>
</feature>
<keyword evidence="3" id="KW-0539">Nucleus</keyword>
<dbReference type="PROSITE" id="PS50172">
    <property type="entry name" value="BRCT"/>
    <property type="match status" value="2"/>
</dbReference>
<evidence type="ECO:0000256" key="3">
    <source>
        <dbReference type="ARBA" id="ARBA00023242"/>
    </source>
</evidence>
<feature type="compositionally biased region" description="Polar residues" evidence="4">
    <location>
        <begin position="610"/>
        <end position="619"/>
    </location>
</feature>
<dbReference type="CDD" id="cd17724">
    <property type="entry name" value="BRCT_p53bp1_rpt2"/>
    <property type="match status" value="1"/>
</dbReference>
<evidence type="ECO:0000259" key="5">
    <source>
        <dbReference type="PROSITE" id="PS50172"/>
    </source>
</evidence>
<dbReference type="InterPro" id="IPR001357">
    <property type="entry name" value="BRCT_dom"/>
</dbReference>
<accession>A0A1Y1Z3A8</accession>
<sequence length="1349" mass="148169">MKPFPPKQFPKLTLSSFREKEGTAEVKKLVNSSQNKVSFSTNTRHLTGQSFLIDTFSSEDNDTIEPTCLPYKRALLTSPDSALSGFALLWAAVSQAMKMEDGSFECISDTMSDQSIVHSTPKNSSLELIPDSHSGHKGNSKFERNQEMSPLSSRAPYTPRSQDRVIVSETPESESSPCPNKSSASSDLIYSNTIVASPTIAVSKAERNGYDEMEKALPRESFLPNKIKLRGTRQEIIDPSVSPSHIQPSTSHKKSNFSVGPTVISQTPSRLLRKLYRRSGGKDMLQNRLKSRLKAPTLIGKRSLRNLPSGTHAEKPSHSPSVPQSIAPPKTLEVVHLPANPPDKSVNALSEQNEEFQEPSLSDKPWIDSSSFRKPGRPSPPKQEGNNEPMDKEDAMQFQVELQYTFSQDHDTSVSELAEDLDRYQAVSAGNVSSGGVTPQPKASSQQVKRECVPLESKFLFNSQPHAKSSESSSLENAIVHRKSPPSASASASTLKLTEIPIPILPSQSGSFDSGQASSVSKLEGNLLKRGKSRSKISANPKLPPSEKECSPHASFESSFNTPTGHTIDFIPPCPSSINPSQKAKELNPLDTSHPAIPSASSQPVPSQSENPSSPTPEDSSSRKCSTESSFDHDTSSASWLATAEPLGNLPGSAKSNPPQSKPGNNVKGKHTTISADIVYSSQNSQGSPLVSKVQDSEQRDCFARPQSPSRSTPKAPHAVRPKEVVPDSCDIVGDETLRMLPSLNPASRKSSVKRCREDEEGPARPSKRGKPEDPEKIPTCDESVAAHDEDECSVESNHATRGPCSITARITSRGSALITPSPTQIPKADTNIVTEVAGTQFLATPPSSTPAAVKLDGPASCLEPPTPHGQPSKESYSRKCTIKSRDSLPESSCSDSRQPTTEKDKRVGRRAKSKDASFERFSSSSSSEDPQLPASYQADERVWAKWEGDSHYYSATVVAAEATARYKVKFDDGDEGSCEISCLRPLLLLKNTTIFAVKTKRHMFEARVISSKPKEHYEIEFVDSSHERRIVQSKEIILDEHMLACLDQKVDRWEEHRVLLCKQPTENVNSYVSEDKQGVKEELFKGLGFLITNIRTNNSEERKCGGEESIEGKFVDDFERSKISVLIKKHGGVIISDFSDVYSGRDRNPNPKVAGDVKKVFVIASSSKRTKKYLMALALGVPRVSSVWVAECARQNKLLNHQGYQLCNGWSRELNAFASSISSDQNDGLFNQMTMYINGSNTFRSDWESTLEAGGASILTKKTLTNPSVNLAKPILCDYVISEKAPTSKFLETVRRRLRCANYLNSPDDEQDIYPKLVTAEWAVQCLVNQRLTGWNRHEAYTKWDHPK</sequence>
<feature type="domain" description="BRCT" evidence="5">
    <location>
        <begin position="1226"/>
        <end position="1341"/>
    </location>
</feature>
<protein>
    <recommendedName>
        <fullName evidence="5">BRCT domain-containing protein</fullName>
    </recommendedName>
</protein>
<organism evidence="6 7">
    <name type="scientific">Basidiobolus meristosporus CBS 931.73</name>
    <dbReference type="NCBI Taxonomy" id="1314790"/>
    <lineage>
        <taxon>Eukaryota</taxon>
        <taxon>Fungi</taxon>
        <taxon>Fungi incertae sedis</taxon>
        <taxon>Zoopagomycota</taxon>
        <taxon>Entomophthoromycotina</taxon>
        <taxon>Basidiobolomycetes</taxon>
        <taxon>Basidiobolales</taxon>
        <taxon>Basidiobolaceae</taxon>
        <taxon>Basidiobolus</taxon>
    </lineage>
</organism>